<accession>A0A8K2A9M8</accession>
<dbReference type="InterPro" id="IPR012336">
    <property type="entry name" value="Thioredoxin-like_fold"/>
</dbReference>
<evidence type="ECO:0000259" key="2">
    <source>
        <dbReference type="Pfam" id="PF13462"/>
    </source>
</evidence>
<dbReference type="EMBL" id="WVIC01000043">
    <property type="protein sequence ID" value="NCJ08195.1"/>
    <property type="molecule type" value="Genomic_DNA"/>
</dbReference>
<evidence type="ECO:0000256" key="1">
    <source>
        <dbReference type="ARBA" id="ARBA00005791"/>
    </source>
</evidence>
<dbReference type="PANTHER" id="PTHR13887:SF55">
    <property type="entry name" value="SLR0313 PROTEIN"/>
    <property type="match status" value="1"/>
</dbReference>
<reference evidence="3" key="1">
    <citation type="submission" date="2019-12" db="EMBL/GenBank/DDBJ databases">
        <title>High-Quality draft genome sequences of three cyanobacteria isolated from the limestone walls of the Old Cathedral of Coimbra.</title>
        <authorList>
            <person name="Tiago I."/>
            <person name="Soares F."/>
            <person name="Portugal A."/>
        </authorList>
    </citation>
    <scope>NUCLEOTIDE SEQUENCE [LARGE SCALE GENOMIC DNA]</scope>
    <source>
        <strain evidence="3">C</strain>
    </source>
</reference>
<name>A0A8K2A9M8_9CYAN</name>
<sequence length="185" mass="20887">MNDDRNHSSLLIPPSTQDWMQGVLNAKVVLVMYGDYQGSRSADTYKLIKAIKQELSASFGQDYLCFIFRHFPQAQIHPHDQRPAQAAEAAAVQGHFWSMHDTLFAHQQRLENGYLVEYANDLGLDIPQFLKELAKQVHVDRIREDIEGGMQSGVTTAPALFINGNRYTGHWNMTELMAAMIAASH</sequence>
<comment type="caution">
    <text evidence="3">The sequence shown here is derived from an EMBL/GenBank/DDBJ whole genome shotgun (WGS) entry which is preliminary data.</text>
</comment>
<dbReference type="AlphaFoldDB" id="A0A8K2A9M8"/>
<feature type="domain" description="Thioredoxin-like fold" evidence="2">
    <location>
        <begin position="18"/>
        <end position="178"/>
    </location>
</feature>
<dbReference type="Gene3D" id="3.40.30.10">
    <property type="entry name" value="Glutaredoxin"/>
    <property type="match status" value="1"/>
</dbReference>
<comment type="similarity">
    <text evidence="1">Belongs to the thioredoxin family. DsbA subfamily.</text>
</comment>
<dbReference type="Pfam" id="PF13462">
    <property type="entry name" value="Thioredoxin_4"/>
    <property type="match status" value="1"/>
</dbReference>
<dbReference type="RefSeq" id="WP_161826670.1">
    <property type="nucleotide sequence ID" value="NZ_WVIC01000043.1"/>
</dbReference>
<gene>
    <name evidence="3" type="ORF">GS597_17105</name>
</gene>
<keyword evidence="4" id="KW-1185">Reference proteome</keyword>
<dbReference type="Proteomes" id="UP000607397">
    <property type="component" value="Unassembled WGS sequence"/>
</dbReference>
<dbReference type="PANTHER" id="PTHR13887">
    <property type="entry name" value="GLUTATHIONE S-TRANSFERASE KAPPA"/>
    <property type="match status" value="1"/>
</dbReference>
<proteinExistence type="inferred from homology"/>
<evidence type="ECO:0000313" key="4">
    <source>
        <dbReference type="Proteomes" id="UP000607397"/>
    </source>
</evidence>
<protein>
    <submittedName>
        <fullName evidence="3">Thioredoxin domain-containing protein</fullName>
    </submittedName>
</protein>
<dbReference type="SUPFAM" id="SSF52833">
    <property type="entry name" value="Thioredoxin-like"/>
    <property type="match status" value="1"/>
</dbReference>
<evidence type="ECO:0000313" key="3">
    <source>
        <dbReference type="EMBL" id="NCJ08195.1"/>
    </source>
</evidence>
<dbReference type="InterPro" id="IPR036249">
    <property type="entry name" value="Thioredoxin-like_sf"/>
</dbReference>
<organism evidence="3 4">
    <name type="scientific">Petrachloros mirabilis ULC683</name>
    <dbReference type="NCBI Taxonomy" id="2781853"/>
    <lineage>
        <taxon>Bacteria</taxon>
        <taxon>Bacillati</taxon>
        <taxon>Cyanobacteriota</taxon>
        <taxon>Cyanophyceae</taxon>
        <taxon>Synechococcales</taxon>
        <taxon>Petrachlorosaceae</taxon>
        <taxon>Petrachloros</taxon>
        <taxon>Petrachloros mirabilis</taxon>
    </lineage>
</organism>